<dbReference type="Gene3D" id="1.25.10.10">
    <property type="entry name" value="Leucine-rich Repeat Variant"/>
    <property type="match status" value="1"/>
</dbReference>
<name>A0ABY7DMW4_MYAAR</name>
<feature type="domain" description="FYVE-type" evidence="5">
    <location>
        <begin position="69"/>
        <end position="129"/>
    </location>
</feature>
<organism evidence="6 7">
    <name type="scientific">Mya arenaria</name>
    <name type="common">Soft-shell clam</name>
    <dbReference type="NCBI Taxonomy" id="6604"/>
    <lineage>
        <taxon>Eukaryota</taxon>
        <taxon>Metazoa</taxon>
        <taxon>Spiralia</taxon>
        <taxon>Lophotrochozoa</taxon>
        <taxon>Mollusca</taxon>
        <taxon>Bivalvia</taxon>
        <taxon>Autobranchia</taxon>
        <taxon>Heteroconchia</taxon>
        <taxon>Euheterodonta</taxon>
        <taxon>Imparidentia</taxon>
        <taxon>Neoheterodontei</taxon>
        <taxon>Myida</taxon>
        <taxon>Myoidea</taxon>
        <taxon>Myidae</taxon>
        <taxon>Mya</taxon>
    </lineage>
</organism>
<dbReference type="InterPro" id="IPR016024">
    <property type="entry name" value="ARM-type_fold"/>
</dbReference>
<gene>
    <name evidence="6" type="ORF">MAR_029025</name>
</gene>
<evidence type="ECO:0000256" key="1">
    <source>
        <dbReference type="ARBA" id="ARBA00022723"/>
    </source>
</evidence>
<evidence type="ECO:0000256" key="2">
    <source>
        <dbReference type="ARBA" id="ARBA00022771"/>
    </source>
</evidence>
<dbReference type="PROSITE" id="PS50178">
    <property type="entry name" value="ZF_FYVE"/>
    <property type="match status" value="1"/>
</dbReference>
<dbReference type="InterPro" id="IPR000306">
    <property type="entry name" value="Znf_FYVE"/>
</dbReference>
<evidence type="ECO:0000313" key="6">
    <source>
        <dbReference type="EMBL" id="WAQ96335.1"/>
    </source>
</evidence>
<dbReference type="InterPro" id="IPR013083">
    <property type="entry name" value="Znf_RING/FYVE/PHD"/>
</dbReference>
<proteinExistence type="predicted"/>
<dbReference type="Gene3D" id="3.30.40.10">
    <property type="entry name" value="Zinc/RING finger domain, C3HC4 (zinc finger)"/>
    <property type="match status" value="1"/>
</dbReference>
<dbReference type="EMBL" id="CP111013">
    <property type="protein sequence ID" value="WAQ96335.1"/>
    <property type="molecule type" value="Genomic_DNA"/>
</dbReference>
<dbReference type="PANTHER" id="PTHR39490">
    <property type="entry name" value="ARRESTIN DOMAIN-CONTAINING PROTEIN D"/>
    <property type="match status" value="1"/>
</dbReference>
<dbReference type="Pfam" id="PF01363">
    <property type="entry name" value="FYVE"/>
    <property type="match status" value="1"/>
</dbReference>
<dbReference type="SUPFAM" id="SSF48371">
    <property type="entry name" value="ARM repeat"/>
    <property type="match status" value="1"/>
</dbReference>
<keyword evidence="3" id="KW-0862">Zinc</keyword>
<evidence type="ECO:0000256" key="4">
    <source>
        <dbReference type="PROSITE-ProRule" id="PRU00091"/>
    </source>
</evidence>
<keyword evidence="7" id="KW-1185">Reference proteome</keyword>
<evidence type="ECO:0000256" key="3">
    <source>
        <dbReference type="ARBA" id="ARBA00022833"/>
    </source>
</evidence>
<dbReference type="InterPro" id="IPR017455">
    <property type="entry name" value="Znf_FYVE-rel"/>
</dbReference>
<dbReference type="InterPro" id="IPR011989">
    <property type="entry name" value="ARM-like"/>
</dbReference>
<keyword evidence="1" id="KW-0479">Metal-binding</keyword>
<reference evidence="6" key="1">
    <citation type="submission" date="2022-11" db="EMBL/GenBank/DDBJ databases">
        <title>Centuries of genome instability and evolution in soft-shell clam transmissible cancer (bioRxiv).</title>
        <authorList>
            <person name="Hart S.F.M."/>
            <person name="Yonemitsu M.A."/>
            <person name="Giersch R.M."/>
            <person name="Beal B.F."/>
            <person name="Arriagada G."/>
            <person name="Davis B.W."/>
            <person name="Ostrander E.A."/>
            <person name="Goff S.P."/>
            <person name="Metzger M.J."/>
        </authorList>
    </citation>
    <scope>NUCLEOTIDE SEQUENCE</scope>
    <source>
        <strain evidence="6">MELC-2E11</strain>
        <tissue evidence="6">Siphon/mantle</tissue>
    </source>
</reference>
<sequence length="393" mass="42763">MHIEMARPLCTCCCCASSTRVLPLLLIDTRGEARLSLDGTSFNPAVIEGNADVFNNPHFIMEKRGWQPDQEAVTCPLCKCKFGGLKRRHHCRQCGLVVCNKCCNEKVPLPQLGIEEPERVCEACRPVTSAVTKSRVLEKTQPNKGKILMDGLSALTIYCKSQAFLNTVLDSGGLSAILPLCRCPDGTVALMAVSLLSVLLENPATHAALVDGRGEALRNLLSLVNVDNAQEDFSCGRPLLAVVRTETINMQVWANAACLVANLATSQEDQTSLAENRDALLDIVKSDVTNFDLLRNVIRGIANFAKFQQNSAKILSALPHMSRHCMTHEDVAVRLSALRAVLHLLQHETEATLTQLLIEGASDMLRTLTGAGDVMNAMFAAISQTHPDLSRPL</sequence>
<dbReference type="Proteomes" id="UP001164746">
    <property type="component" value="Chromosome 2"/>
</dbReference>
<protein>
    <submittedName>
        <fullName evidence="6">ZFY21-like protein</fullName>
    </submittedName>
</protein>
<dbReference type="PANTHER" id="PTHR39490:SF9">
    <property type="entry name" value="FYVE-TYPE DOMAIN-CONTAINING PROTEIN"/>
    <property type="match status" value="1"/>
</dbReference>
<keyword evidence="2 4" id="KW-0863">Zinc-finger</keyword>
<dbReference type="SMART" id="SM00064">
    <property type="entry name" value="FYVE"/>
    <property type="match status" value="1"/>
</dbReference>
<evidence type="ECO:0000313" key="7">
    <source>
        <dbReference type="Proteomes" id="UP001164746"/>
    </source>
</evidence>
<evidence type="ECO:0000259" key="5">
    <source>
        <dbReference type="PROSITE" id="PS50178"/>
    </source>
</evidence>
<dbReference type="InterPro" id="IPR052113">
    <property type="entry name" value="FYVE-type_Zinc_Finger"/>
</dbReference>
<accession>A0ABY7DMW4</accession>
<dbReference type="SUPFAM" id="SSF57903">
    <property type="entry name" value="FYVE/PHD zinc finger"/>
    <property type="match status" value="1"/>
</dbReference>
<dbReference type="InterPro" id="IPR011011">
    <property type="entry name" value="Znf_FYVE_PHD"/>
</dbReference>